<sequence length="121" mass="13367">MSPSYCPSQVVSGDLTSRLSRWAGRPLLFWRGCPLTRPFHSAGFHVGVEGERRGTHPTLLPSLLHLTRPQPGLACSTAKSDGLVSGRLQTDDSKSLLLASFSFSFWFSWFCLLSSFYTRGS</sequence>
<keyword evidence="3" id="KW-1185">Reference proteome</keyword>
<keyword evidence="1" id="KW-0812">Transmembrane</keyword>
<dbReference type="Proteomes" id="UP001303160">
    <property type="component" value="Unassembled WGS sequence"/>
</dbReference>
<reference evidence="2" key="1">
    <citation type="journal article" date="2023" name="Mol. Phylogenet. Evol.">
        <title>Genome-scale phylogeny and comparative genomics of the fungal order Sordariales.</title>
        <authorList>
            <person name="Hensen N."/>
            <person name="Bonometti L."/>
            <person name="Westerberg I."/>
            <person name="Brannstrom I.O."/>
            <person name="Guillou S."/>
            <person name="Cros-Aarteil S."/>
            <person name="Calhoun S."/>
            <person name="Haridas S."/>
            <person name="Kuo A."/>
            <person name="Mondo S."/>
            <person name="Pangilinan J."/>
            <person name="Riley R."/>
            <person name="LaButti K."/>
            <person name="Andreopoulos B."/>
            <person name="Lipzen A."/>
            <person name="Chen C."/>
            <person name="Yan M."/>
            <person name="Daum C."/>
            <person name="Ng V."/>
            <person name="Clum A."/>
            <person name="Steindorff A."/>
            <person name="Ohm R.A."/>
            <person name="Martin F."/>
            <person name="Silar P."/>
            <person name="Natvig D.O."/>
            <person name="Lalanne C."/>
            <person name="Gautier V."/>
            <person name="Ament-Velasquez S.L."/>
            <person name="Kruys A."/>
            <person name="Hutchinson M.I."/>
            <person name="Powell A.J."/>
            <person name="Barry K."/>
            <person name="Miller A.N."/>
            <person name="Grigoriev I.V."/>
            <person name="Debuchy R."/>
            <person name="Gladieux P."/>
            <person name="Hiltunen Thoren M."/>
            <person name="Johannesson H."/>
        </authorList>
    </citation>
    <scope>NUCLEOTIDE SEQUENCE</scope>
    <source>
        <strain evidence="2">CBS 315.58</strain>
    </source>
</reference>
<dbReference type="EMBL" id="MU863952">
    <property type="protein sequence ID" value="KAK4198059.1"/>
    <property type="molecule type" value="Genomic_DNA"/>
</dbReference>
<proteinExistence type="predicted"/>
<organism evidence="2 3">
    <name type="scientific">Triangularia verruculosa</name>
    <dbReference type="NCBI Taxonomy" id="2587418"/>
    <lineage>
        <taxon>Eukaryota</taxon>
        <taxon>Fungi</taxon>
        <taxon>Dikarya</taxon>
        <taxon>Ascomycota</taxon>
        <taxon>Pezizomycotina</taxon>
        <taxon>Sordariomycetes</taxon>
        <taxon>Sordariomycetidae</taxon>
        <taxon>Sordariales</taxon>
        <taxon>Podosporaceae</taxon>
        <taxon>Triangularia</taxon>
    </lineage>
</organism>
<comment type="caution">
    <text evidence="2">The sequence shown here is derived from an EMBL/GenBank/DDBJ whole genome shotgun (WGS) entry which is preliminary data.</text>
</comment>
<accession>A0AAN6XCL8</accession>
<evidence type="ECO:0000313" key="2">
    <source>
        <dbReference type="EMBL" id="KAK4198059.1"/>
    </source>
</evidence>
<gene>
    <name evidence="2" type="ORF">QBC40DRAFT_96807</name>
</gene>
<keyword evidence="1" id="KW-1133">Transmembrane helix</keyword>
<evidence type="ECO:0000313" key="3">
    <source>
        <dbReference type="Proteomes" id="UP001303160"/>
    </source>
</evidence>
<reference evidence="2" key="2">
    <citation type="submission" date="2023-05" db="EMBL/GenBank/DDBJ databases">
        <authorList>
            <consortium name="Lawrence Berkeley National Laboratory"/>
            <person name="Steindorff A."/>
            <person name="Hensen N."/>
            <person name="Bonometti L."/>
            <person name="Westerberg I."/>
            <person name="Brannstrom I.O."/>
            <person name="Guillou S."/>
            <person name="Cros-Aarteil S."/>
            <person name="Calhoun S."/>
            <person name="Haridas S."/>
            <person name="Kuo A."/>
            <person name="Mondo S."/>
            <person name="Pangilinan J."/>
            <person name="Riley R."/>
            <person name="Labutti K."/>
            <person name="Andreopoulos B."/>
            <person name="Lipzen A."/>
            <person name="Chen C."/>
            <person name="Yanf M."/>
            <person name="Daum C."/>
            <person name="Ng V."/>
            <person name="Clum A."/>
            <person name="Ohm R."/>
            <person name="Martin F."/>
            <person name="Silar P."/>
            <person name="Natvig D."/>
            <person name="Lalanne C."/>
            <person name="Gautier V."/>
            <person name="Ament-Velasquez S.L."/>
            <person name="Kruys A."/>
            <person name="Hutchinson M.I."/>
            <person name="Powell A.J."/>
            <person name="Barry K."/>
            <person name="Miller A.N."/>
            <person name="Grigoriev I.V."/>
            <person name="Debuchy R."/>
            <person name="Gladieux P."/>
            <person name="Thoren M.H."/>
            <person name="Johannesson H."/>
        </authorList>
    </citation>
    <scope>NUCLEOTIDE SEQUENCE</scope>
    <source>
        <strain evidence="2">CBS 315.58</strain>
    </source>
</reference>
<dbReference type="AlphaFoldDB" id="A0AAN6XCL8"/>
<protein>
    <submittedName>
        <fullName evidence="2">Uncharacterized protein</fullName>
    </submittedName>
</protein>
<feature type="transmembrane region" description="Helical" evidence="1">
    <location>
        <begin position="96"/>
        <end position="117"/>
    </location>
</feature>
<name>A0AAN6XCL8_9PEZI</name>
<evidence type="ECO:0000256" key="1">
    <source>
        <dbReference type="SAM" id="Phobius"/>
    </source>
</evidence>
<keyword evidence="1" id="KW-0472">Membrane</keyword>